<dbReference type="GO" id="GO:0005737">
    <property type="term" value="C:cytoplasm"/>
    <property type="evidence" value="ECO:0007669"/>
    <property type="project" value="UniProtKB-SubCell"/>
</dbReference>
<keyword evidence="5 6" id="KW-0949">S-adenosyl-L-methionine</keyword>
<dbReference type="NCBIfam" id="TIGR00006">
    <property type="entry name" value="16S rRNA (cytosine(1402)-N(4))-methyltransferase RsmH"/>
    <property type="match status" value="1"/>
</dbReference>
<evidence type="ECO:0000256" key="2">
    <source>
        <dbReference type="ARBA" id="ARBA00022552"/>
    </source>
</evidence>
<comment type="function">
    <text evidence="6">Specifically methylates the N4 position of cytidine in position 1402 (C1402) of 16S rRNA.</text>
</comment>
<dbReference type="PANTHER" id="PTHR11265">
    <property type="entry name" value="S-ADENOSYL-METHYLTRANSFERASE MRAW"/>
    <property type="match status" value="1"/>
</dbReference>
<keyword evidence="3 6" id="KW-0489">Methyltransferase</keyword>
<dbReference type="PANTHER" id="PTHR11265:SF0">
    <property type="entry name" value="12S RRNA N4-METHYLCYTIDINE METHYLTRANSFERASE"/>
    <property type="match status" value="1"/>
</dbReference>
<evidence type="ECO:0000256" key="1">
    <source>
        <dbReference type="ARBA" id="ARBA00010396"/>
    </source>
</evidence>
<sequence>MHIPVLLNEVIENLNIQPNQNFIDCTFGDGGHTMAILKKNKPNGIVVGIDLNIKKFEAKERLILINDNFANLGKIIDQLRSDAKFQSAFWQIKFHGILLDLGFSSRQLEEDERGFSFQKDEFLDMRFNKLDTDLTAEKIINTYPEKELANIFWKYGEEKYSRYIAKIIIQERKKQKIYTTKQLADLIYKISKLKTKNSKFNAKHYIHPATKVFQALRIIVNNELENLKQVLPQAIKILEPKGKICVISFHSLEDRIVKQFFKQESKNCICPSEFPQCICNHKTTLKIITKKIIVPTFEEIKKNPRSRSAKMRVAEKLAF</sequence>
<feature type="binding site" evidence="6">
    <location>
        <position position="100"/>
    </location>
    <ligand>
        <name>S-adenosyl-L-methionine</name>
        <dbReference type="ChEBI" id="CHEBI:59789"/>
    </ligand>
</feature>
<dbReference type="InterPro" id="IPR023397">
    <property type="entry name" value="SAM-dep_MeTrfase_MraW_recog"/>
</dbReference>
<proteinExistence type="inferred from homology"/>
<dbReference type="Gene3D" id="1.10.150.170">
    <property type="entry name" value="Putative methyltransferase TM0872, insert domain"/>
    <property type="match status" value="1"/>
</dbReference>
<keyword evidence="2 6" id="KW-0698">rRNA processing</keyword>
<evidence type="ECO:0000313" key="8">
    <source>
        <dbReference type="Proteomes" id="UP000233414"/>
    </source>
</evidence>
<dbReference type="EC" id="2.1.1.199" evidence="6"/>
<dbReference type="HAMAP" id="MF_01007">
    <property type="entry name" value="16SrRNA_methyltr_H"/>
    <property type="match status" value="1"/>
</dbReference>
<evidence type="ECO:0000256" key="4">
    <source>
        <dbReference type="ARBA" id="ARBA00022679"/>
    </source>
</evidence>
<dbReference type="AlphaFoldDB" id="A0A2N1UNX2"/>
<feature type="binding site" evidence="6">
    <location>
        <position position="107"/>
    </location>
    <ligand>
        <name>S-adenosyl-L-methionine</name>
        <dbReference type="ChEBI" id="CHEBI:59789"/>
    </ligand>
</feature>
<dbReference type="SUPFAM" id="SSF53335">
    <property type="entry name" value="S-adenosyl-L-methionine-dependent methyltransferases"/>
    <property type="match status" value="1"/>
</dbReference>
<dbReference type="EMBL" id="PGYQ01000002">
    <property type="protein sequence ID" value="PKL72567.1"/>
    <property type="molecule type" value="Genomic_DNA"/>
</dbReference>
<reference evidence="7 8" key="1">
    <citation type="journal article" date="2017" name="ISME J.">
        <title>Potential for microbial H2 and metal transformations associated with novel bacteria and archaea in deep terrestrial subsurface sediments.</title>
        <authorList>
            <person name="Hernsdorf A.W."/>
            <person name="Amano Y."/>
            <person name="Miyakawa K."/>
            <person name="Ise K."/>
            <person name="Suzuki Y."/>
            <person name="Anantharaman K."/>
            <person name="Probst A."/>
            <person name="Burstein D."/>
            <person name="Thomas B.C."/>
            <person name="Banfield J.F."/>
        </authorList>
    </citation>
    <scope>NUCLEOTIDE SEQUENCE [LARGE SCALE GENOMIC DNA]</scope>
    <source>
        <strain evidence="7">HGW-Kuenenbacteria-1</strain>
    </source>
</reference>
<dbReference type="Gene3D" id="3.40.50.150">
    <property type="entry name" value="Vaccinia Virus protein VP39"/>
    <property type="match status" value="1"/>
</dbReference>
<dbReference type="InterPro" id="IPR029063">
    <property type="entry name" value="SAM-dependent_MTases_sf"/>
</dbReference>
<name>A0A2N1UNX2_9BACT</name>
<dbReference type="SUPFAM" id="SSF81799">
    <property type="entry name" value="Putative methyltransferase TM0872, insert domain"/>
    <property type="match status" value="1"/>
</dbReference>
<protein>
    <recommendedName>
        <fullName evidence="6">Ribosomal RNA small subunit methyltransferase H</fullName>
        <ecNumber evidence="6">2.1.1.199</ecNumber>
    </recommendedName>
    <alternativeName>
        <fullName evidence="6">16S rRNA m(4)C1402 methyltransferase</fullName>
    </alternativeName>
    <alternativeName>
        <fullName evidence="6">rRNA (cytosine-N(4)-)-methyltransferase RsmH</fullName>
    </alternativeName>
</protein>
<organism evidence="7 8">
    <name type="scientific">Candidatus Kuenenbacteria bacterium HGW-Kuenenbacteria-1</name>
    <dbReference type="NCBI Taxonomy" id="2013812"/>
    <lineage>
        <taxon>Bacteria</taxon>
        <taxon>Candidatus Kueneniibacteriota</taxon>
    </lineage>
</organism>
<comment type="subcellular location">
    <subcellularLocation>
        <location evidence="6">Cytoplasm</location>
    </subcellularLocation>
</comment>
<dbReference type="Proteomes" id="UP000233414">
    <property type="component" value="Unassembled WGS sequence"/>
</dbReference>
<dbReference type="GO" id="GO:0070475">
    <property type="term" value="P:rRNA base methylation"/>
    <property type="evidence" value="ECO:0007669"/>
    <property type="project" value="UniProtKB-UniRule"/>
</dbReference>
<comment type="catalytic activity">
    <reaction evidence="6">
        <text>cytidine(1402) in 16S rRNA + S-adenosyl-L-methionine = N(4)-methylcytidine(1402) in 16S rRNA + S-adenosyl-L-homocysteine + H(+)</text>
        <dbReference type="Rhea" id="RHEA:42928"/>
        <dbReference type="Rhea" id="RHEA-COMP:10286"/>
        <dbReference type="Rhea" id="RHEA-COMP:10287"/>
        <dbReference type="ChEBI" id="CHEBI:15378"/>
        <dbReference type="ChEBI" id="CHEBI:57856"/>
        <dbReference type="ChEBI" id="CHEBI:59789"/>
        <dbReference type="ChEBI" id="CHEBI:74506"/>
        <dbReference type="ChEBI" id="CHEBI:82748"/>
        <dbReference type="EC" id="2.1.1.199"/>
    </reaction>
</comment>
<gene>
    <name evidence="6" type="primary">rsmH</name>
    <name evidence="7" type="ORF">CVV26_00965</name>
</gene>
<keyword evidence="6" id="KW-0963">Cytoplasm</keyword>
<keyword evidence="4 6" id="KW-0808">Transferase</keyword>
<comment type="caution">
    <text evidence="7">The sequence shown here is derived from an EMBL/GenBank/DDBJ whole genome shotgun (WGS) entry which is preliminary data.</text>
</comment>
<evidence type="ECO:0000256" key="5">
    <source>
        <dbReference type="ARBA" id="ARBA00022691"/>
    </source>
</evidence>
<evidence type="ECO:0000256" key="6">
    <source>
        <dbReference type="HAMAP-Rule" id="MF_01007"/>
    </source>
</evidence>
<dbReference type="Pfam" id="PF01795">
    <property type="entry name" value="Methyltransf_5"/>
    <property type="match status" value="1"/>
</dbReference>
<feature type="binding site" evidence="6">
    <location>
        <position position="69"/>
    </location>
    <ligand>
        <name>S-adenosyl-L-methionine</name>
        <dbReference type="ChEBI" id="CHEBI:59789"/>
    </ligand>
</feature>
<feature type="binding site" evidence="6">
    <location>
        <begin position="30"/>
        <end position="32"/>
    </location>
    <ligand>
        <name>S-adenosyl-L-methionine</name>
        <dbReference type="ChEBI" id="CHEBI:59789"/>
    </ligand>
</feature>
<dbReference type="GO" id="GO:0071424">
    <property type="term" value="F:rRNA (cytosine-N4-)-methyltransferase activity"/>
    <property type="evidence" value="ECO:0007669"/>
    <property type="project" value="UniProtKB-UniRule"/>
</dbReference>
<comment type="similarity">
    <text evidence="1 6">Belongs to the methyltransferase superfamily. RsmH family.</text>
</comment>
<dbReference type="PIRSF" id="PIRSF004486">
    <property type="entry name" value="MraW"/>
    <property type="match status" value="1"/>
</dbReference>
<evidence type="ECO:0000313" key="7">
    <source>
        <dbReference type="EMBL" id="PKL72567.1"/>
    </source>
</evidence>
<dbReference type="InterPro" id="IPR002903">
    <property type="entry name" value="RsmH"/>
</dbReference>
<accession>A0A2N1UNX2</accession>
<evidence type="ECO:0000256" key="3">
    <source>
        <dbReference type="ARBA" id="ARBA00022603"/>
    </source>
</evidence>
<feature type="binding site" evidence="6">
    <location>
        <position position="50"/>
    </location>
    <ligand>
        <name>S-adenosyl-L-methionine</name>
        <dbReference type="ChEBI" id="CHEBI:59789"/>
    </ligand>
</feature>